<dbReference type="KEGG" id="acan:ACA1_263180"/>
<evidence type="ECO:0000256" key="7">
    <source>
        <dbReference type="SAM" id="Phobius"/>
    </source>
</evidence>
<dbReference type="InterPro" id="IPR050846">
    <property type="entry name" value="TLCD"/>
</dbReference>
<feature type="region of interest" description="Disordered" evidence="6">
    <location>
        <begin position="303"/>
        <end position="327"/>
    </location>
</feature>
<dbReference type="PROSITE" id="PS50922">
    <property type="entry name" value="TLC"/>
    <property type="match status" value="1"/>
</dbReference>
<evidence type="ECO:0000313" key="10">
    <source>
        <dbReference type="Proteomes" id="UP000011083"/>
    </source>
</evidence>
<evidence type="ECO:0000256" key="3">
    <source>
        <dbReference type="ARBA" id="ARBA00022989"/>
    </source>
</evidence>
<dbReference type="EMBL" id="KB007933">
    <property type="protein sequence ID" value="ELR19208.1"/>
    <property type="molecule type" value="Genomic_DNA"/>
</dbReference>
<evidence type="ECO:0000259" key="8">
    <source>
        <dbReference type="PROSITE" id="PS50922"/>
    </source>
</evidence>
<evidence type="ECO:0000256" key="2">
    <source>
        <dbReference type="ARBA" id="ARBA00022692"/>
    </source>
</evidence>
<dbReference type="AlphaFoldDB" id="L8H3B7"/>
<dbReference type="Proteomes" id="UP000011083">
    <property type="component" value="Unassembled WGS sequence"/>
</dbReference>
<evidence type="ECO:0000256" key="5">
    <source>
        <dbReference type="PROSITE-ProRule" id="PRU00205"/>
    </source>
</evidence>
<keyword evidence="3 7" id="KW-1133">Transmembrane helix</keyword>
<sequence length="327" mass="38432">MTTIRDLVQNYVIDTTYWTGPDPTWNQVYATRIAAVVALGTLYAFLFKLLYVVCEALSYRLFRKYKSLNEMQKVDWTSRVVAMFFIIVNTYQAYLLIGESHHSIVPVEGTDPTNWDTAQWRLDTTVTDNCLYLLYLYYVFVFAYELYDLKNCWDIRMMSGVLHHVVLLIIIPMNWPITLIAVPSVWMTVCTYFTNIPAHIRSFMVHLGYRDTKFYTYNKWAWWISYIVFRLFGIPWFSSVMWFTIAPMKAQSPMFPIVYYFAAMAVHYSLSLYWFVEMTKTMFPVSREMKRVGSYALVPKLADKSKRNRGGESESESGEDEGGQKFD</sequence>
<feature type="transmembrane region" description="Helical" evidence="7">
    <location>
        <begin position="161"/>
        <end position="182"/>
    </location>
</feature>
<feature type="transmembrane region" description="Helical" evidence="7">
    <location>
        <begin position="131"/>
        <end position="149"/>
    </location>
</feature>
<dbReference type="GO" id="GO:0055088">
    <property type="term" value="P:lipid homeostasis"/>
    <property type="evidence" value="ECO:0007669"/>
    <property type="project" value="TreeGrafter"/>
</dbReference>
<dbReference type="GO" id="GO:0016020">
    <property type="term" value="C:membrane"/>
    <property type="evidence" value="ECO:0007669"/>
    <property type="project" value="UniProtKB-SubCell"/>
</dbReference>
<dbReference type="PANTHER" id="PTHR13439:SF0">
    <property type="entry name" value="TOPOISOMERASE I DAMAGE AFFECTED PROTEIN 4"/>
    <property type="match status" value="1"/>
</dbReference>
<evidence type="ECO:0000256" key="4">
    <source>
        <dbReference type="ARBA" id="ARBA00023136"/>
    </source>
</evidence>
<gene>
    <name evidence="9" type="ORF">ACA1_263180</name>
</gene>
<reference evidence="9 10" key="1">
    <citation type="journal article" date="2013" name="Genome Biol.">
        <title>Genome of Acanthamoeba castellanii highlights extensive lateral gene transfer and early evolution of tyrosine kinase signaling.</title>
        <authorList>
            <person name="Clarke M."/>
            <person name="Lohan A.J."/>
            <person name="Liu B."/>
            <person name="Lagkouvardos I."/>
            <person name="Roy S."/>
            <person name="Zafar N."/>
            <person name="Bertelli C."/>
            <person name="Schilde C."/>
            <person name="Kianianmomeni A."/>
            <person name="Burglin T.R."/>
            <person name="Frech C."/>
            <person name="Turcotte B."/>
            <person name="Kopec K.O."/>
            <person name="Synnott J.M."/>
            <person name="Choo C."/>
            <person name="Paponov I."/>
            <person name="Finkler A."/>
            <person name="Soon Heng Tan C."/>
            <person name="Hutchins A.P."/>
            <person name="Weinmeier T."/>
            <person name="Rattei T."/>
            <person name="Chu J.S."/>
            <person name="Gimenez G."/>
            <person name="Irimia M."/>
            <person name="Rigden D.J."/>
            <person name="Fitzpatrick D.A."/>
            <person name="Lorenzo-Morales J."/>
            <person name="Bateman A."/>
            <person name="Chiu C.H."/>
            <person name="Tang P."/>
            <person name="Hegemann P."/>
            <person name="Fromm H."/>
            <person name="Raoult D."/>
            <person name="Greub G."/>
            <person name="Miranda-Saavedra D."/>
            <person name="Chen N."/>
            <person name="Nash P."/>
            <person name="Ginger M.L."/>
            <person name="Horn M."/>
            <person name="Schaap P."/>
            <person name="Caler L."/>
            <person name="Loftus B."/>
        </authorList>
    </citation>
    <scope>NUCLEOTIDE SEQUENCE [LARGE SCALE GENOMIC DNA]</scope>
    <source>
        <strain evidence="9 10">Neff</strain>
    </source>
</reference>
<evidence type="ECO:0000256" key="6">
    <source>
        <dbReference type="SAM" id="MobiDB-lite"/>
    </source>
</evidence>
<comment type="subcellular location">
    <subcellularLocation>
        <location evidence="1">Membrane</location>
        <topology evidence="1">Multi-pass membrane protein</topology>
    </subcellularLocation>
</comment>
<name>L8H3B7_ACACF</name>
<dbReference type="GeneID" id="14920390"/>
<feature type="transmembrane region" description="Helical" evidence="7">
    <location>
        <begin position="257"/>
        <end position="276"/>
    </location>
</feature>
<keyword evidence="4 5" id="KW-0472">Membrane</keyword>
<feature type="transmembrane region" description="Helical" evidence="7">
    <location>
        <begin position="80"/>
        <end position="97"/>
    </location>
</feature>
<evidence type="ECO:0000313" key="9">
    <source>
        <dbReference type="EMBL" id="ELR19208.1"/>
    </source>
</evidence>
<keyword evidence="10" id="KW-1185">Reference proteome</keyword>
<proteinExistence type="predicted"/>
<evidence type="ECO:0000256" key="1">
    <source>
        <dbReference type="ARBA" id="ARBA00004141"/>
    </source>
</evidence>
<dbReference type="PANTHER" id="PTHR13439">
    <property type="entry name" value="CT120 PROTEIN"/>
    <property type="match status" value="1"/>
</dbReference>
<organism evidence="9 10">
    <name type="scientific">Acanthamoeba castellanii (strain ATCC 30010 / Neff)</name>
    <dbReference type="NCBI Taxonomy" id="1257118"/>
    <lineage>
        <taxon>Eukaryota</taxon>
        <taxon>Amoebozoa</taxon>
        <taxon>Discosea</taxon>
        <taxon>Longamoebia</taxon>
        <taxon>Centramoebida</taxon>
        <taxon>Acanthamoebidae</taxon>
        <taxon>Acanthamoeba</taxon>
    </lineage>
</organism>
<dbReference type="InterPro" id="IPR006634">
    <property type="entry name" value="TLC-dom"/>
</dbReference>
<protein>
    <recommendedName>
        <fullName evidence="8">TLC domain-containing protein</fullName>
    </recommendedName>
</protein>
<feature type="transmembrane region" description="Helical" evidence="7">
    <location>
        <begin position="220"/>
        <end position="245"/>
    </location>
</feature>
<dbReference type="GO" id="GO:0005783">
    <property type="term" value="C:endoplasmic reticulum"/>
    <property type="evidence" value="ECO:0007669"/>
    <property type="project" value="TreeGrafter"/>
</dbReference>
<dbReference type="RefSeq" id="XP_004341293.1">
    <property type="nucleotide sequence ID" value="XM_004341245.1"/>
</dbReference>
<feature type="transmembrane region" description="Helical" evidence="7">
    <location>
        <begin position="33"/>
        <end position="59"/>
    </location>
</feature>
<feature type="compositionally biased region" description="Basic and acidic residues" evidence="6">
    <location>
        <begin position="303"/>
        <end position="312"/>
    </location>
</feature>
<accession>L8H3B7</accession>
<dbReference type="VEuPathDB" id="AmoebaDB:ACA1_263180"/>
<keyword evidence="2 5" id="KW-0812">Transmembrane</keyword>
<feature type="domain" description="TLC" evidence="8">
    <location>
        <begin position="71"/>
        <end position="287"/>
    </location>
</feature>